<dbReference type="GO" id="GO:0004519">
    <property type="term" value="F:endonuclease activity"/>
    <property type="evidence" value="ECO:0007669"/>
    <property type="project" value="UniProtKB-KW"/>
</dbReference>
<keyword evidence="5" id="KW-0540">Nuclease</keyword>
<dbReference type="GO" id="GO:0003677">
    <property type="term" value="F:DNA binding"/>
    <property type="evidence" value="ECO:0007669"/>
    <property type="project" value="UniProtKB-KW"/>
</dbReference>
<dbReference type="RefSeq" id="WP_187474575.1">
    <property type="nucleotide sequence ID" value="NZ_CP060693.1"/>
</dbReference>
<organism evidence="5 6">
    <name type="scientific">Aliarcobacter cryaerophilus</name>
    <dbReference type="NCBI Taxonomy" id="28198"/>
    <lineage>
        <taxon>Bacteria</taxon>
        <taxon>Pseudomonadati</taxon>
        <taxon>Campylobacterota</taxon>
        <taxon>Epsilonproteobacteria</taxon>
        <taxon>Campylobacterales</taxon>
        <taxon>Arcobacteraceae</taxon>
        <taxon>Aliarcobacter</taxon>
    </lineage>
</organism>
<feature type="domain" description="Type I restriction modification DNA specificity" evidence="4">
    <location>
        <begin position="6"/>
        <end position="168"/>
    </location>
</feature>
<dbReference type="AlphaFoldDB" id="A0A7G9LNP4"/>
<evidence type="ECO:0000256" key="1">
    <source>
        <dbReference type="ARBA" id="ARBA00010923"/>
    </source>
</evidence>
<accession>A0A7G9LNP4</accession>
<dbReference type="InterPro" id="IPR044946">
    <property type="entry name" value="Restrct_endonuc_typeI_TRD_sf"/>
</dbReference>
<dbReference type="Gene3D" id="3.90.220.20">
    <property type="entry name" value="DNA methylase specificity domains"/>
    <property type="match status" value="2"/>
</dbReference>
<keyword evidence="5" id="KW-0255">Endonuclease</keyword>
<evidence type="ECO:0000256" key="3">
    <source>
        <dbReference type="ARBA" id="ARBA00023125"/>
    </source>
</evidence>
<gene>
    <name evidence="5" type="ORF">HOO34_00425</name>
</gene>
<dbReference type="GO" id="GO:0009307">
    <property type="term" value="P:DNA restriction-modification system"/>
    <property type="evidence" value="ECO:0007669"/>
    <property type="project" value="UniProtKB-KW"/>
</dbReference>
<evidence type="ECO:0000256" key="2">
    <source>
        <dbReference type="ARBA" id="ARBA00022747"/>
    </source>
</evidence>
<dbReference type="EMBL" id="CP060693">
    <property type="protein sequence ID" value="QNM90243.1"/>
    <property type="molecule type" value="Genomic_DNA"/>
</dbReference>
<evidence type="ECO:0000313" key="5">
    <source>
        <dbReference type="EMBL" id="QNM90243.1"/>
    </source>
</evidence>
<dbReference type="Pfam" id="PF01420">
    <property type="entry name" value="Methylase_S"/>
    <property type="match status" value="2"/>
</dbReference>
<evidence type="ECO:0000313" key="6">
    <source>
        <dbReference type="Proteomes" id="UP000515842"/>
    </source>
</evidence>
<comment type="similarity">
    <text evidence="1">Belongs to the type-I restriction system S methylase family.</text>
</comment>
<protein>
    <submittedName>
        <fullName evidence="5">Restriction endonuclease subunit S</fullName>
    </submittedName>
</protein>
<name>A0A7G9LNP4_9BACT</name>
<keyword evidence="3" id="KW-0238">DNA-binding</keyword>
<feature type="domain" description="Type I restriction modification DNA specificity" evidence="4">
    <location>
        <begin position="193"/>
        <end position="345"/>
    </location>
</feature>
<sequence>MKIEDKKWKEFFIGGENGIFDISSSSSGIDKNKLLLNTNKTDIPYITRTEENNGINLFIQKEQSNKYTLDEANVITIGLDTQTVFYQSHKFYTGQNIQVLRHKKLNKLNAKFLIPLIKIQMQKFNWGGNGATLGRLYKTKIMLPVDQKNNIDWQFMEQYTKIIINKKLNYYKKYAKCILDKLQHQEIESLNDKNWREFFLTDIFMNIQRGKRLIKTNQIIGDKPYISSTASRNGVDNFIGNNIKVRIFNNCLTIANSGSVGASFFHPYKFVGSDHITHLKNDNFNEFIYLFIATLTNRFSGKYNFNREINDFRISREKILLPINSKYEPDYKYMEQYIKNIKYKKVKQYLNYLDNI</sequence>
<reference evidence="5 6" key="1">
    <citation type="journal article" date="2020" name="Front. Microbiol.">
        <title>Genomic Analysis and Antimicrobial Resistance of Aliarcobacter cryaerophilus Strains From German Water Poultry.</title>
        <authorList>
            <person name="Muller E."/>
            <person name="Hotzel H."/>
            <person name="Ahlers C."/>
            <person name="Hanel I."/>
            <person name="Tomaso H."/>
            <person name="Abdel-Glil M.Y."/>
        </authorList>
    </citation>
    <scope>NUCLEOTIDE SEQUENCE [LARGE SCALE GENOMIC DNA]</scope>
    <source>
        <strain evidence="5 6">16CS1285-4</strain>
    </source>
</reference>
<dbReference type="SUPFAM" id="SSF116734">
    <property type="entry name" value="DNA methylase specificity domain"/>
    <property type="match status" value="2"/>
</dbReference>
<proteinExistence type="inferred from homology"/>
<dbReference type="Proteomes" id="UP000515842">
    <property type="component" value="Chromosome"/>
</dbReference>
<evidence type="ECO:0000259" key="4">
    <source>
        <dbReference type="Pfam" id="PF01420"/>
    </source>
</evidence>
<keyword evidence="5" id="KW-0378">Hydrolase</keyword>
<keyword evidence="2" id="KW-0680">Restriction system</keyword>
<dbReference type="InterPro" id="IPR000055">
    <property type="entry name" value="Restrct_endonuc_typeI_TRD"/>
</dbReference>